<organism evidence="3 4">
    <name type="scientific">Streptomyces mauvecolor</name>
    <dbReference type="NCBI Taxonomy" id="58345"/>
    <lineage>
        <taxon>Bacteria</taxon>
        <taxon>Bacillati</taxon>
        <taxon>Actinomycetota</taxon>
        <taxon>Actinomycetes</taxon>
        <taxon>Kitasatosporales</taxon>
        <taxon>Streptomycetaceae</taxon>
        <taxon>Streptomyces</taxon>
    </lineage>
</organism>
<dbReference type="Proteomes" id="UP001595834">
    <property type="component" value="Unassembled WGS sequence"/>
</dbReference>
<reference evidence="4" key="1">
    <citation type="journal article" date="2019" name="Int. J. Syst. Evol. Microbiol.">
        <title>The Global Catalogue of Microorganisms (GCM) 10K type strain sequencing project: providing services to taxonomists for standard genome sequencing and annotation.</title>
        <authorList>
            <consortium name="The Broad Institute Genomics Platform"/>
            <consortium name="The Broad Institute Genome Sequencing Center for Infectious Disease"/>
            <person name="Wu L."/>
            <person name="Ma J."/>
        </authorList>
    </citation>
    <scope>NUCLEOTIDE SEQUENCE [LARGE SCALE GENOMIC DNA]</scope>
    <source>
        <strain evidence="4">CCM 7224</strain>
    </source>
</reference>
<keyword evidence="3" id="KW-0067">ATP-binding</keyword>
<evidence type="ECO:0000256" key="1">
    <source>
        <dbReference type="ARBA" id="ARBA00022527"/>
    </source>
</evidence>
<dbReference type="RefSeq" id="WP_344380436.1">
    <property type="nucleotide sequence ID" value="NZ_BAAASQ010000045.1"/>
</dbReference>
<dbReference type="PANTHER" id="PTHR35526:SF3">
    <property type="entry name" value="ANTI-SIGMA-F FACTOR RSBW"/>
    <property type="match status" value="1"/>
</dbReference>
<dbReference type="InterPro" id="IPR003594">
    <property type="entry name" value="HATPase_dom"/>
</dbReference>
<keyword evidence="4" id="KW-1185">Reference proteome</keyword>
<keyword evidence="1" id="KW-0418">Kinase</keyword>
<dbReference type="InterPro" id="IPR036890">
    <property type="entry name" value="HATPase_C_sf"/>
</dbReference>
<keyword evidence="1" id="KW-0723">Serine/threonine-protein kinase</keyword>
<dbReference type="CDD" id="cd16936">
    <property type="entry name" value="HATPase_RsbW-like"/>
    <property type="match status" value="1"/>
</dbReference>
<dbReference type="InterPro" id="IPR050267">
    <property type="entry name" value="Anti-sigma-factor_SerPK"/>
</dbReference>
<dbReference type="PANTHER" id="PTHR35526">
    <property type="entry name" value="ANTI-SIGMA-F FACTOR RSBW-RELATED"/>
    <property type="match status" value="1"/>
</dbReference>
<dbReference type="Gene3D" id="3.30.565.10">
    <property type="entry name" value="Histidine kinase-like ATPase, C-terminal domain"/>
    <property type="match status" value="1"/>
</dbReference>
<gene>
    <name evidence="3" type="ORF">ACFPFX_00250</name>
</gene>
<accession>A0ABV9UDE2</accession>
<dbReference type="GO" id="GO:0005524">
    <property type="term" value="F:ATP binding"/>
    <property type="evidence" value="ECO:0007669"/>
    <property type="project" value="UniProtKB-KW"/>
</dbReference>
<keyword evidence="1" id="KW-0808">Transferase</keyword>
<evidence type="ECO:0000313" key="3">
    <source>
        <dbReference type="EMBL" id="MFC4954726.1"/>
    </source>
</evidence>
<dbReference type="EMBL" id="JBHSIZ010000001">
    <property type="protein sequence ID" value="MFC4954726.1"/>
    <property type="molecule type" value="Genomic_DNA"/>
</dbReference>
<dbReference type="Pfam" id="PF13581">
    <property type="entry name" value="HATPase_c_2"/>
    <property type="match status" value="1"/>
</dbReference>
<sequence length="146" mass="15518">MNPQSAVTATEFVQRVSSTRRGARLARWLAVQQLDAWGIPYGSPRSDAAALVVAEFAANAVTHGHVPGRDFELRLTLGELLRIEVSDARGESEPVGSGPVTEDSERGRGLLLVAAVAVAWGVKARPGVGKVVWAELHPRDEGVGVM</sequence>
<evidence type="ECO:0000259" key="2">
    <source>
        <dbReference type="Pfam" id="PF13581"/>
    </source>
</evidence>
<proteinExistence type="predicted"/>
<name>A0ABV9UDE2_9ACTN</name>
<evidence type="ECO:0000313" key="4">
    <source>
        <dbReference type="Proteomes" id="UP001595834"/>
    </source>
</evidence>
<feature type="domain" description="Histidine kinase/HSP90-like ATPase" evidence="2">
    <location>
        <begin position="43"/>
        <end position="133"/>
    </location>
</feature>
<protein>
    <submittedName>
        <fullName evidence="3">ATP-binding protein</fullName>
    </submittedName>
</protein>
<comment type="caution">
    <text evidence="3">The sequence shown here is derived from an EMBL/GenBank/DDBJ whole genome shotgun (WGS) entry which is preliminary data.</text>
</comment>
<keyword evidence="3" id="KW-0547">Nucleotide-binding</keyword>